<keyword evidence="1" id="KW-0812">Transmembrane</keyword>
<keyword evidence="1" id="KW-1133">Transmembrane helix</keyword>
<evidence type="ECO:0000313" key="3">
    <source>
        <dbReference type="EMBL" id="KAJ8100064.1"/>
    </source>
</evidence>
<dbReference type="GO" id="GO:0042773">
    <property type="term" value="P:ATP synthesis coupled electron transport"/>
    <property type="evidence" value="ECO:0007669"/>
    <property type="project" value="InterPro"/>
</dbReference>
<dbReference type="GO" id="GO:0008137">
    <property type="term" value="F:NADH dehydrogenase (ubiquinone) activity"/>
    <property type="evidence" value="ECO:0007669"/>
    <property type="project" value="InterPro"/>
</dbReference>
<gene>
    <name evidence="3" type="ORF">POJ06DRAFT_123056</name>
</gene>
<sequence>MLLGVATIFSVTGTTEYDKLFNIIFSVDLQSILWIAIFASVMVKTPVFPIHTWLPVVHSESPLSGSILLAGVILKLAIYSCIRILIPILNEGTILYTPLIFVMMQSSGLQCALLNTN</sequence>
<dbReference type="PANTHER" id="PTHR43507">
    <property type="entry name" value="NADH-UBIQUINONE OXIDOREDUCTASE CHAIN 4"/>
    <property type="match status" value="1"/>
</dbReference>
<dbReference type="Proteomes" id="UP001217417">
    <property type="component" value="Unassembled WGS sequence"/>
</dbReference>
<keyword evidence="4" id="KW-1185">Reference proteome</keyword>
<dbReference type="InterPro" id="IPR003918">
    <property type="entry name" value="NADH_UbQ_OxRdtase"/>
</dbReference>
<dbReference type="GO" id="GO:0003954">
    <property type="term" value="F:NADH dehydrogenase activity"/>
    <property type="evidence" value="ECO:0007669"/>
    <property type="project" value="TreeGrafter"/>
</dbReference>
<evidence type="ECO:0000256" key="1">
    <source>
        <dbReference type="SAM" id="Phobius"/>
    </source>
</evidence>
<dbReference type="AlphaFoldDB" id="A0AAD7QRC9"/>
<reference evidence="3" key="1">
    <citation type="submission" date="2023-03" db="EMBL/GenBank/DDBJ databases">
        <title>Near-Complete genome sequence of Lipomyces tetrasporous NRRL Y-64009, an oleaginous yeast capable of growing on lignocellulosic hydrolysates.</title>
        <authorList>
            <consortium name="Lawrence Berkeley National Laboratory"/>
            <person name="Jagtap S.S."/>
            <person name="Liu J.-J."/>
            <person name="Walukiewicz H.E."/>
            <person name="Pangilinan J."/>
            <person name="Lipzen A."/>
            <person name="Ahrendt S."/>
            <person name="Koriabine M."/>
            <person name="Cobaugh K."/>
            <person name="Salamov A."/>
            <person name="Yoshinaga Y."/>
            <person name="Ng V."/>
            <person name="Daum C."/>
            <person name="Grigoriev I.V."/>
            <person name="Slininger P.J."/>
            <person name="Dien B.S."/>
            <person name="Jin Y.-S."/>
            <person name="Rao C.V."/>
        </authorList>
    </citation>
    <scope>NUCLEOTIDE SEQUENCE</scope>
    <source>
        <strain evidence="3">NRRL Y-64009</strain>
    </source>
</reference>
<feature type="transmembrane region" description="Helical" evidence="1">
    <location>
        <begin position="63"/>
        <end position="82"/>
    </location>
</feature>
<feature type="domain" description="NADH:quinone oxidoreductase/Mrp antiporter transmembrane" evidence="2">
    <location>
        <begin position="1"/>
        <end position="102"/>
    </location>
</feature>
<dbReference type="EMBL" id="JARPMG010000006">
    <property type="protein sequence ID" value="KAJ8100064.1"/>
    <property type="molecule type" value="Genomic_DNA"/>
</dbReference>
<protein>
    <submittedName>
        <fullName evidence="3">Membrane subunit of NADH:quinone oxidoreductase/Mrp antiporter</fullName>
    </submittedName>
</protein>
<dbReference type="PANTHER" id="PTHR43507:SF1">
    <property type="entry name" value="NADH-UBIQUINONE OXIDOREDUCTASE CHAIN 4"/>
    <property type="match status" value="1"/>
</dbReference>
<dbReference type="GO" id="GO:0048039">
    <property type="term" value="F:ubiquinone binding"/>
    <property type="evidence" value="ECO:0007669"/>
    <property type="project" value="TreeGrafter"/>
</dbReference>
<feature type="transmembrane region" description="Helical" evidence="1">
    <location>
        <begin position="94"/>
        <end position="115"/>
    </location>
</feature>
<feature type="transmembrane region" description="Helical" evidence="1">
    <location>
        <begin position="20"/>
        <end position="43"/>
    </location>
</feature>
<evidence type="ECO:0000259" key="2">
    <source>
        <dbReference type="Pfam" id="PF00361"/>
    </source>
</evidence>
<proteinExistence type="predicted"/>
<name>A0AAD7QRC9_9ASCO</name>
<dbReference type="GeneID" id="80879434"/>
<organism evidence="3 4">
    <name type="scientific">Lipomyces tetrasporus</name>
    <dbReference type="NCBI Taxonomy" id="54092"/>
    <lineage>
        <taxon>Eukaryota</taxon>
        <taxon>Fungi</taxon>
        <taxon>Dikarya</taxon>
        <taxon>Ascomycota</taxon>
        <taxon>Saccharomycotina</taxon>
        <taxon>Lipomycetes</taxon>
        <taxon>Lipomycetales</taxon>
        <taxon>Lipomycetaceae</taxon>
        <taxon>Lipomyces</taxon>
    </lineage>
</organism>
<dbReference type="InterPro" id="IPR001750">
    <property type="entry name" value="ND/Mrp_TM"/>
</dbReference>
<comment type="caution">
    <text evidence="3">The sequence shown here is derived from an EMBL/GenBank/DDBJ whole genome shotgun (WGS) entry which is preliminary data.</text>
</comment>
<dbReference type="RefSeq" id="XP_056043514.1">
    <property type="nucleotide sequence ID" value="XM_056184268.1"/>
</dbReference>
<accession>A0AAD7QRC9</accession>
<evidence type="ECO:0000313" key="4">
    <source>
        <dbReference type="Proteomes" id="UP001217417"/>
    </source>
</evidence>
<dbReference type="Pfam" id="PF00361">
    <property type="entry name" value="Proton_antipo_M"/>
    <property type="match status" value="1"/>
</dbReference>
<keyword evidence="1" id="KW-0472">Membrane</keyword>
<dbReference type="GO" id="GO:0015990">
    <property type="term" value="P:electron transport coupled proton transport"/>
    <property type="evidence" value="ECO:0007669"/>
    <property type="project" value="TreeGrafter"/>
</dbReference>